<reference evidence="8 9" key="1">
    <citation type="submission" date="2018-09" db="EMBL/GenBank/DDBJ databases">
        <title>Genomic Encyclopedia of Archaeal and Bacterial Type Strains, Phase II (KMG-II): from individual species to whole genera.</title>
        <authorList>
            <person name="Goeker M."/>
        </authorList>
    </citation>
    <scope>NUCLEOTIDE SEQUENCE [LARGE SCALE GENOMIC DNA]</scope>
    <source>
        <strain evidence="8 9">DSM 27148</strain>
    </source>
</reference>
<evidence type="ECO:0000313" key="8">
    <source>
        <dbReference type="EMBL" id="RKD90895.1"/>
    </source>
</evidence>
<evidence type="ECO:0000256" key="4">
    <source>
        <dbReference type="ARBA" id="ARBA00023136"/>
    </source>
</evidence>
<dbReference type="Gene3D" id="1.25.40.390">
    <property type="match status" value="1"/>
</dbReference>
<keyword evidence="3" id="KW-0732">Signal</keyword>
<evidence type="ECO:0000259" key="7">
    <source>
        <dbReference type="Pfam" id="PF14322"/>
    </source>
</evidence>
<dbReference type="EMBL" id="RAPN01000001">
    <property type="protein sequence ID" value="RKD90895.1"/>
    <property type="molecule type" value="Genomic_DNA"/>
</dbReference>
<dbReference type="Proteomes" id="UP000283387">
    <property type="component" value="Unassembled WGS sequence"/>
</dbReference>
<dbReference type="InterPro" id="IPR012944">
    <property type="entry name" value="SusD_RagB_dom"/>
</dbReference>
<keyword evidence="5" id="KW-0998">Cell outer membrane</keyword>
<organism evidence="8 9">
    <name type="scientific">Mangrovibacterium diazotrophicum</name>
    <dbReference type="NCBI Taxonomy" id="1261403"/>
    <lineage>
        <taxon>Bacteria</taxon>
        <taxon>Pseudomonadati</taxon>
        <taxon>Bacteroidota</taxon>
        <taxon>Bacteroidia</taxon>
        <taxon>Marinilabiliales</taxon>
        <taxon>Prolixibacteraceae</taxon>
        <taxon>Mangrovibacterium</taxon>
    </lineage>
</organism>
<feature type="domain" description="SusD-like N-terminal" evidence="7">
    <location>
        <begin position="39"/>
        <end position="190"/>
    </location>
</feature>
<dbReference type="GO" id="GO:0009279">
    <property type="term" value="C:cell outer membrane"/>
    <property type="evidence" value="ECO:0007669"/>
    <property type="project" value="UniProtKB-SubCell"/>
</dbReference>
<dbReference type="SUPFAM" id="SSF48452">
    <property type="entry name" value="TPR-like"/>
    <property type="match status" value="1"/>
</dbReference>
<dbReference type="OrthoDB" id="5694214at2"/>
<evidence type="ECO:0000256" key="3">
    <source>
        <dbReference type="ARBA" id="ARBA00022729"/>
    </source>
</evidence>
<evidence type="ECO:0000259" key="6">
    <source>
        <dbReference type="Pfam" id="PF07980"/>
    </source>
</evidence>
<gene>
    <name evidence="8" type="ORF">BC643_1240</name>
</gene>
<dbReference type="RefSeq" id="WP_120272255.1">
    <property type="nucleotide sequence ID" value="NZ_RAPN01000001.1"/>
</dbReference>
<dbReference type="Pfam" id="PF07980">
    <property type="entry name" value="SusD_RagB"/>
    <property type="match status" value="1"/>
</dbReference>
<protein>
    <submittedName>
        <fullName evidence="8">Putative outer membrane starch-binding protein</fullName>
    </submittedName>
</protein>
<evidence type="ECO:0000256" key="2">
    <source>
        <dbReference type="ARBA" id="ARBA00006275"/>
    </source>
</evidence>
<comment type="similarity">
    <text evidence="2">Belongs to the SusD family.</text>
</comment>
<feature type="domain" description="RagB/SusD" evidence="6">
    <location>
        <begin position="375"/>
        <end position="534"/>
    </location>
</feature>
<dbReference type="AlphaFoldDB" id="A0A419W620"/>
<keyword evidence="4" id="KW-0472">Membrane</keyword>
<name>A0A419W620_9BACT</name>
<sequence length="534" mass="59901">MRKFNTIVALLVTGLLFTMCNEDLLDIDQQSVANLDSYYANATDADAESLIAYVYADVYNVTGYFWVNLLNSLSDDSPSTGGLYSNINVNASNHTGNQYFTNFYNINYLCNLIIEKLEPDSEVKTQIIGEAYFWRAYAYTNLIRLWGNPPLVDHVLTASELTPENGTTEELWNYVETSLQEAITRLPEKSGLGGQQEIGGRVTLHSAHALLGKAQLLKGDYTGAIASLEKVISSGKYDLIDDFTELYHMSADFCDEYMWEWNVDDNSTASTYMNEGDFRFMRFTWNTANVTVPGGITEQGVSGADLNKDFYDFMVARGEKGKSRYFGTIWDYEDILQRFVDLDLATDAEDAVSKFWKTDASMINCQGYFRSKMLAWSDEVVPDSREAGLPYTYTNWPGMRYAEVLLLYSEACTESGTKISEGLAALNQVRVRAGLSALGSLDLQDVKDEKRAELAFEGERYLDLIRWGDAPTALANRGITTYTFYGYVSGTSDYDVDAEDFAGASGFQSGRDELFPYPYSETLLNPNLVQNNGW</sequence>
<dbReference type="InterPro" id="IPR011990">
    <property type="entry name" value="TPR-like_helical_dom_sf"/>
</dbReference>
<proteinExistence type="inferred from homology"/>
<comment type="subcellular location">
    <subcellularLocation>
        <location evidence="1">Cell outer membrane</location>
    </subcellularLocation>
</comment>
<dbReference type="InterPro" id="IPR033985">
    <property type="entry name" value="SusD-like_N"/>
</dbReference>
<comment type="caution">
    <text evidence="8">The sequence shown here is derived from an EMBL/GenBank/DDBJ whole genome shotgun (WGS) entry which is preliminary data.</text>
</comment>
<dbReference type="Pfam" id="PF14322">
    <property type="entry name" value="SusD-like_3"/>
    <property type="match status" value="1"/>
</dbReference>
<evidence type="ECO:0000313" key="9">
    <source>
        <dbReference type="Proteomes" id="UP000283387"/>
    </source>
</evidence>
<keyword evidence="9" id="KW-1185">Reference proteome</keyword>
<accession>A0A419W620</accession>
<evidence type="ECO:0000256" key="5">
    <source>
        <dbReference type="ARBA" id="ARBA00023237"/>
    </source>
</evidence>
<evidence type="ECO:0000256" key="1">
    <source>
        <dbReference type="ARBA" id="ARBA00004442"/>
    </source>
</evidence>